<evidence type="ECO:0000259" key="13">
    <source>
        <dbReference type="Pfam" id="PF01728"/>
    </source>
</evidence>
<dbReference type="Pfam" id="PF01728">
    <property type="entry name" value="FtsJ"/>
    <property type="match status" value="1"/>
</dbReference>
<feature type="binding site" evidence="11">
    <location>
        <position position="74"/>
    </location>
    <ligand>
        <name>S-adenosyl-L-methionine</name>
        <dbReference type="ChEBI" id="CHEBI:59789"/>
    </ligand>
</feature>
<comment type="similarity">
    <text evidence="11">Belongs to the class I-like SAM-binding methyltransferase superfamily. RNA methyltransferase RlmE family.</text>
</comment>
<feature type="active site" description="Proton acceptor" evidence="11 12">
    <location>
        <position position="154"/>
    </location>
</feature>
<dbReference type="GO" id="GO:0005737">
    <property type="term" value="C:cytoplasm"/>
    <property type="evidence" value="ECO:0007669"/>
    <property type="project" value="UniProtKB-SubCell"/>
</dbReference>
<keyword evidence="1 11" id="KW-0698">rRNA processing</keyword>
<feature type="domain" description="Ribosomal RNA methyltransferase FtsJ" evidence="13">
    <location>
        <begin position="22"/>
        <end position="197"/>
    </location>
</feature>
<keyword evidence="4 11" id="KW-0949">S-adenosyl-L-methionine</keyword>
<accession>A0A832GJY9</accession>
<evidence type="ECO:0000256" key="9">
    <source>
        <dbReference type="ARBA" id="ARBA00042745"/>
    </source>
</evidence>
<evidence type="ECO:0000256" key="3">
    <source>
        <dbReference type="ARBA" id="ARBA00022679"/>
    </source>
</evidence>
<reference evidence="14" key="1">
    <citation type="journal article" date="2020" name="mSystems">
        <title>Genome- and Community-Level Interaction Insights into Carbon Utilization and Element Cycling Functions of Hydrothermarchaeota in Hydrothermal Sediment.</title>
        <authorList>
            <person name="Zhou Z."/>
            <person name="Liu Y."/>
            <person name="Xu W."/>
            <person name="Pan J."/>
            <person name="Luo Z.H."/>
            <person name="Li M."/>
        </authorList>
    </citation>
    <scope>NUCLEOTIDE SEQUENCE [LARGE SCALE GENOMIC DNA]</scope>
    <source>
        <strain evidence="14">SpSt-605</strain>
    </source>
</reference>
<keyword evidence="11" id="KW-0963">Cytoplasm</keyword>
<dbReference type="GO" id="GO:0008650">
    <property type="term" value="F:rRNA (uridine-2'-O-)-methyltransferase activity"/>
    <property type="evidence" value="ECO:0007669"/>
    <property type="project" value="UniProtKB-UniRule"/>
</dbReference>
<sequence length="198" mass="22624">MKTSSKNPWFDKWARLAKEKGYPARSVFKLMEIQEKFKIIKPGFKVLDLGASPGSWSQFICEIIGPQGRVVGVDLEPVKFSSKLFLFLQRDVFELTEEEIRATGIQEFDLIVSDMAPKTTGIELTDHLRSVELVKRALELSKGLLKKGGTLLVKVFDGPELPLLRKEFEKFFKDVKIFRPKATRKGSKELFILAFNKK</sequence>
<feature type="binding site" evidence="11">
    <location>
        <position position="56"/>
    </location>
    <ligand>
        <name>S-adenosyl-L-methionine</name>
        <dbReference type="ChEBI" id="CHEBI:59789"/>
    </ligand>
</feature>
<evidence type="ECO:0000256" key="7">
    <source>
        <dbReference type="ARBA" id="ARBA00041129"/>
    </source>
</evidence>
<dbReference type="EC" id="2.1.1.166" evidence="6 11"/>
<dbReference type="SUPFAM" id="SSF53335">
    <property type="entry name" value="S-adenosyl-L-methionine-dependent methyltransferases"/>
    <property type="match status" value="1"/>
</dbReference>
<keyword evidence="3 11" id="KW-0808">Transferase</keyword>
<dbReference type="PANTHER" id="PTHR10920">
    <property type="entry name" value="RIBOSOMAL RNA METHYLTRANSFERASE"/>
    <property type="match status" value="1"/>
</dbReference>
<proteinExistence type="inferred from homology"/>
<keyword evidence="2 11" id="KW-0489">Methyltransferase</keyword>
<dbReference type="Gene3D" id="3.40.50.150">
    <property type="entry name" value="Vaccinia Virus protein VP39"/>
    <property type="match status" value="1"/>
</dbReference>
<dbReference type="PANTHER" id="PTHR10920:SF18">
    <property type="entry name" value="RRNA METHYLTRANSFERASE 2, MITOCHONDRIAL"/>
    <property type="match status" value="1"/>
</dbReference>
<evidence type="ECO:0000256" key="8">
    <source>
        <dbReference type="ARBA" id="ARBA00041995"/>
    </source>
</evidence>
<gene>
    <name evidence="11" type="primary">rlmE</name>
    <name evidence="11" type="synonym">ftsJ</name>
    <name evidence="11" type="synonym">rrmJ</name>
    <name evidence="14" type="ORF">ENT73_00680</name>
</gene>
<dbReference type="InterPro" id="IPR002877">
    <property type="entry name" value="RNA_MeTrfase_FtsJ_dom"/>
</dbReference>
<dbReference type="EMBL" id="DSZU01000015">
    <property type="protein sequence ID" value="HGV54588.1"/>
    <property type="molecule type" value="Genomic_DNA"/>
</dbReference>
<name>A0A832GJY9_9BACT</name>
<feature type="binding site" evidence="11">
    <location>
        <position position="91"/>
    </location>
    <ligand>
        <name>S-adenosyl-L-methionine</name>
        <dbReference type="ChEBI" id="CHEBI:59789"/>
    </ligand>
</feature>
<evidence type="ECO:0000256" key="2">
    <source>
        <dbReference type="ARBA" id="ARBA00022603"/>
    </source>
</evidence>
<evidence type="ECO:0000256" key="12">
    <source>
        <dbReference type="PIRSR" id="PIRSR005461-1"/>
    </source>
</evidence>
<comment type="function">
    <text evidence="5 11">Specifically methylates the uridine in position 2552 of 23S rRNA at the 2'-O position of the ribose in the fully assembled 50S ribosomal subunit.</text>
</comment>
<dbReference type="HAMAP" id="MF_01547">
    <property type="entry name" value="RNA_methyltr_E"/>
    <property type="match status" value="1"/>
</dbReference>
<comment type="subcellular location">
    <subcellularLocation>
        <location evidence="11">Cytoplasm</location>
    </subcellularLocation>
</comment>
<dbReference type="PIRSF" id="PIRSF005461">
    <property type="entry name" value="23S_rRNA_mtase"/>
    <property type="match status" value="1"/>
</dbReference>
<organism evidence="14">
    <name type="scientific">Caldimicrobium thiodismutans</name>
    <dbReference type="NCBI Taxonomy" id="1653476"/>
    <lineage>
        <taxon>Bacteria</taxon>
        <taxon>Pseudomonadati</taxon>
        <taxon>Thermodesulfobacteriota</taxon>
        <taxon>Thermodesulfobacteria</taxon>
        <taxon>Thermodesulfobacteriales</taxon>
        <taxon>Thermodesulfobacteriaceae</taxon>
        <taxon>Caldimicrobium</taxon>
    </lineage>
</organism>
<dbReference type="InterPro" id="IPR050082">
    <property type="entry name" value="RNA_methyltr_RlmE"/>
</dbReference>
<feature type="binding site" evidence="11">
    <location>
        <position position="54"/>
    </location>
    <ligand>
        <name>S-adenosyl-L-methionine</name>
        <dbReference type="ChEBI" id="CHEBI:59789"/>
    </ligand>
</feature>
<dbReference type="InterPro" id="IPR015507">
    <property type="entry name" value="rRNA-MeTfrase_E"/>
</dbReference>
<dbReference type="CDD" id="cd02440">
    <property type="entry name" value="AdoMet_MTases"/>
    <property type="match status" value="1"/>
</dbReference>
<evidence type="ECO:0000256" key="6">
    <source>
        <dbReference type="ARBA" id="ARBA00038861"/>
    </source>
</evidence>
<feature type="binding site" evidence="11">
    <location>
        <position position="114"/>
    </location>
    <ligand>
        <name>S-adenosyl-L-methionine</name>
        <dbReference type="ChEBI" id="CHEBI:59789"/>
    </ligand>
</feature>
<evidence type="ECO:0000256" key="10">
    <source>
        <dbReference type="ARBA" id="ARBA00048970"/>
    </source>
</evidence>
<dbReference type="InterPro" id="IPR029063">
    <property type="entry name" value="SAM-dependent_MTases_sf"/>
</dbReference>
<evidence type="ECO:0000313" key="14">
    <source>
        <dbReference type="EMBL" id="HGV54588.1"/>
    </source>
</evidence>
<protein>
    <recommendedName>
        <fullName evidence="7 11">Ribosomal RNA large subunit methyltransferase E</fullName>
        <ecNumber evidence="6 11">2.1.1.166</ecNumber>
    </recommendedName>
    <alternativeName>
        <fullName evidence="9 11">23S rRNA Um2552 methyltransferase</fullName>
    </alternativeName>
    <alternativeName>
        <fullName evidence="8 11">rRNA (uridine-2'-O-)-methyltransferase</fullName>
    </alternativeName>
</protein>
<dbReference type="AlphaFoldDB" id="A0A832GJY9"/>
<evidence type="ECO:0000256" key="4">
    <source>
        <dbReference type="ARBA" id="ARBA00022691"/>
    </source>
</evidence>
<comment type="caution">
    <text evidence="14">The sequence shown here is derived from an EMBL/GenBank/DDBJ whole genome shotgun (WGS) entry which is preliminary data.</text>
</comment>
<evidence type="ECO:0000256" key="11">
    <source>
        <dbReference type="HAMAP-Rule" id="MF_01547"/>
    </source>
</evidence>
<comment type="catalytic activity">
    <reaction evidence="10 11">
        <text>uridine(2552) in 23S rRNA + S-adenosyl-L-methionine = 2'-O-methyluridine(2552) in 23S rRNA + S-adenosyl-L-homocysteine + H(+)</text>
        <dbReference type="Rhea" id="RHEA:42720"/>
        <dbReference type="Rhea" id="RHEA-COMP:10202"/>
        <dbReference type="Rhea" id="RHEA-COMP:10203"/>
        <dbReference type="ChEBI" id="CHEBI:15378"/>
        <dbReference type="ChEBI" id="CHEBI:57856"/>
        <dbReference type="ChEBI" id="CHEBI:59789"/>
        <dbReference type="ChEBI" id="CHEBI:65315"/>
        <dbReference type="ChEBI" id="CHEBI:74478"/>
        <dbReference type="EC" id="2.1.1.166"/>
    </reaction>
</comment>
<evidence type="ECO:0000256" key="1">
    <source>
        <dbReference type="ARBA" id="ARBA00022552"/>
    </source>
</evidence>
<evidence type="ECO:0000256" key="5">
    <source>
        <dbReference type="ARBA" id="ARBA00037569"/>
    </source>
</evidence>